<dbReference type="Proteomes" id="UP000625568">
    <property type="component" value="Chromosome 2"/>
</dbReference>
<dbReference type="GO" id="GO:0042597">
    <property type="term" value="C:periplasmic space"/>
    <property type="evidence" value="ECO:0007669"/>
    <property type="project" value="UniProtKB-SubCell"/>
</dbReference>
<comment type="similarity">
    <text evidence="4">Belongs to the FlgA family.</text>
</comment>
<dbReference type="RefSeq" id="WP_052688592.1">
    <property type="nucleotide sequence ID" value="NZ_CABVPR010000066.1"/>
</dbReference>
<keyword evidence="7" id="KW-1185">Reference proteome</keyword>
<evidence type="ECO:0000256" key="3">
    <source>
        <dbReference type="ARBA" id="ARBA00022764"/>
    </source>
</evidence>
<comment type="function">
    <text evidence="4">Involved in the assembly process of the P-ring formation. It may associate with FlgF on the rod constituting a structure essential for the P-ring assembly or may act as a modulator protein for the P-ring assembly.</text>
</comment>
<keyword evidence="6" id="KW-0966">Cell projection</keyword>
<dbReference type="GO" id="GO:0044780">
    <property type="term" value="P:bacterial-type flagellum assembly"/>
    <property type="evidence" value="ECO:0007669"/>
    <property type="project" value="InterPro"/>
</dbReference>
<dbReference type="Gene3D" id="2.30.30.760">
    <property type="match status" value="1"/>
</dbReference>
<keyword evidence="3 4" id="KW-0574">Periplasm</keyword>
<keyword evidence="4" id="KW-1005">Bacterial flagellum biogenesis</keyword>
<dbReference type="GeneID" id="93130632"/>
<evidence type="ECO:0000256" key="1">
    <source>
        <dbReference type="ARBA" id="ARBA00004418"/>
    </source>
</evidence>
<dbReference type="NCBIfam" id="TIGR03170">
    <property type="entry name" value="flgA_cterm"/>
    <property type="match status" value="1"/>
</dbReference>
<dbReference type="SMART" id="SM00858">
    <property type="entry name" value="SAF"/>
    <property type="match status" value="1"/>
</dbReference>
<feature type="domain" description="SAF" evidence="5">
    <location>
        <begin position="111"/>
        <end position="172"/>
    </location>
</feature>
<accession>A0A892IH52</accession>
<comment type="subcellular location">
    <subcellularLocation>
        <location evidence="1 4">Periplasm</location>
    </subcellularLocation>
</comment>
<sequence>MSARFALLRFALPALWLGAVCAHASPAADERVAASARAWLRDYAARQPVDVTSIDVTVLPPGARQAAAPIQCDNPEITPVDTRRIARMRFSVRCDRSSRPAIFIVRGKIFAKLLVAATPVPAGRPLTREDVALAERDWLATQDALTDPRAIDGRVSRRALKAGQVLQKRFLKAQTTVKRGQAVRIVAQAGQIEVSATGTALDDGATGDTIRVRNTGTGRTVDARVVDADTVAPVGAASK</sequence>
<feature type="chain" id="PRO_5034546234" description="Flagella basal body P-ring formation protein FlgA" evidence="4">
    <location>
        <begin position="25"/>
        <end position="239"/>
    </location>
</feature>
<protein>
    <recommendedName>
        <fullName evidence="4">Flagella basal body P-ring formation protein FlgA</fullName>
    </recommendedName>
</protein>
<dbReference type="InterPro" id="IPR013974">
    <property type="entry name" value="SAF"/>
</dbReference>
<evidence type="ECO:0000256" key="2">
    <source>
        <dbReference type="ARBA" id="ARBA00022729"/>
    </source>
</evidence>
<evidence type="ECO:0000259" key="5">
    <source>
        <dbReference type="SMART" id="SM00858"/>
    </source>
</evidence>
<feature type="signal peptide" evidence="4">
    <location>
        <begin position="1"/>
        <end position="24"/>
    </location>
</feature>
<dbReference type="AlphaFoldDB" id="A0A892IH52"/>
<dbReference type="PANTHER" id="PTHR36307">
    <property type="entry name" value="FLAGELLA BASAL BODY P-RING FORMATION PROTEIN FLGA"/>
    <property type="match status" value="1"/>
</dbReference>
<dbReference type="Gene3D" id="3.90.1210.10">
    <property type="entry name" value="Antifreeze-like/N-acetylneuraminic acid synthase C-terminal domain"/>
    <property type="match status" value="1"/>
</dbReference>
<evidence type="ECO:0000313" key="6">
    <source>
        <dbReference type="EMBL" id="QRO80651.1"/>
    </source>
</evidence>
<keyword evidence="6" id="KW-0282">Flagellum</keyword>
<dbReference type="EMBL" id="CP069483">
    <property type="protein sequence ID" value="QRO80651.1"/>
    <property type="molecule type" value="Genomic_DNA"/>
</dbReference>
<dbReference type="CDD" id="cd11614">
    <property type="entry name" value="SAF_CpaB_FlgA_like"/>
    <property type="match status" value="1"/>
</dbReference>
<reference evidence="6 7" key="1">
    <citation type="submission" date="2021-02" db="EMBL/GenBank/DDBJ databases">
        <title>FDA dAtabase for Regulatory Grade micrObial Sequences (FDA-ARGOS): Supporting development and validation of Infectious Disease Dx tests.</title>
        <authorList>
            <person name="Minogue T."/>
            <person name="Wolcott M."/>
            <person name="Wasieloski L."/>
            <person name="Aguilar W."/>
            <person name="Moore D."/>
            <person name="Jaissle J."/>
            <person name="Tallon L."/>
            <person name="Sadzewicz L."/>
            <person name="Zhao X."/>
            <person name="Boylan J."/>
            <person name="Ott S."/>
            <person name="Bowen H."/>
            <person name="Vavikolanu K."/>
            <person name="Mehta A."/>
            <person name="Aluvathingal J."/>
            <person name="Nadendla S."/>
            <person name="Yan Y."/>
            <person name="Sichtig H."/>
        </authorList>
    </citation>
    <scope>NUCLEOTIDE SEQUENCE [LARGE SCALE GENOMIC DNA]</scope>
    <source>
        <strain evidence="6 7">FDAARGOS_1272</strain>
    </source>
</reference>
<dbReference type="InterPro" id="IPR017585">
    <property type="entry name" value="SAF_FlgA"/>
</dbReference>
<proteinExistence type="inferred from homology"/>
<evidence type="ECO:0000313" key="7">
    <source>
        <dbReference type="Proteomes" id="UP000625568"/>
    </source>
</evidence>
<name>A0A892IH52_9BURK</name>
<evidence type="ECO:0000256" key="4">
    <source>
        <dbReference type="RuleBase" id="RU362063"/>
    </source>
</evidence>
<keyword evidence="6" id="KW-0969">Cilium</keyword>
<dbReference type="PANTHER" id="PTHR36307:SF1">
    <property type="entry name" value="FLAGELLA BASAL BODY P-RING FORMATION PROTEIN FLGA"/>
    <property type="match status" value="1"/>
</dbReference>
<dbReference type="InterPro" id="IPR039246">
    <property type="entry name" value="Flagellar_FlgA"/>
</dbReference>
<dbReference type="Pfam" id="PF13144">
    <property type="entry name" value="ChapFlgA"/>
    <property type="match status" value="1"/>
</dbReference>
<keyword evidence="2 4" id="KW-0732">Signal</keyword>
<organism evidence="6 7">
    <name type="scientific">Burkholderia dolosa</name>
    <dbReference type="NCBI Taxonomy" id="152500"/>
    <lineage>
        <taxon>Bacteria</taxon>
        <taxon>Pseudomonadati</taxon>
        <taxon>Pseudomonadota</taxon>
        <taxon>Betaproteobacteria</taxon>
        <taxon>Burkholderiales</taxon>
        <taxon>Burkholderiaceae</taxon>
        <taxon>Burkholderia</taxon>
        <taxon>Burkholderia cepacia complex</taxon>
    </lineage>
</organism>
<gene>
    <name evidence="6" type="primary">flgA</name>
    <name evidence="6" type="ORF">I6K02_20300</name>
</gene>